<evidence type="ECO:0000313" key="1">
    <source>
        <dbReference type="EMBL" id="PPS16318.1"/>
    </source>
</evidence>
<proteinExistence type="predicted"/>
<dbReference type="AlphaFoldDB" id="A0A2P5YL99"/>
<gene>
    <name evidence="1" type="ORF">GOBAR_AA04259</name>
</gene>
<dbReference type="OrthoDB" id="1685790at2759"/>
<accession>A0A2P5YL99</accession>
<dbReference type="EMBL" id="KZ663034">
    <property type="protein sequence ID" value="PPS16318.1"/>
    <property type="molecule type" value="Genomic_DNA"/>
</dbReference>
<sequence length="246" mass="28143">MFPLAEVKEHWRRQHPRRLLLMVHVARARHRPCLFHRPRDSALDGAVHNVIFKKKKIVVPTLKKRKGTSSSAGPTFRLGELVRQLSVSEFGAALDLYTEEVKEENELHALARYIHFSPSKCWHTLAPDAASYNLSHSKELVLPPSLHEDPPTQPPPLSRPFYAAASYADISKRLTRFEQQCFQRLDNIDATLQQICQHLHISSPVPPREPSSDEDEYSRICGSLTEFLTARNHRSSLKALECSWLD</sequence>
<dbReference type="Proteomes" id="UP000239757">
    <property type="component" value="Unassembled WGS sequence"/>
</dbReference>
<name>A0A2P5YL99_GOSBA</name>
<reference evidence="1 2" key="1">
    <citation type="submission" date="2015-01" db="EMBL/GenBank/DDBJ databases">
        <title>Genome of allotetraploid Gossypium barbadense reveals genomic plasticity and fiber elongation in cotton evolution.</title>
        <authorList>
            <person name="Chen X."/>
            <person name="Liu X."/>
            <person name="Zhao B."/>
            <person name="Zheng H."/>
            <person name="Hu Y."/>
            <person name="Lu G."/>
            <person name="Yang C."/>
            <person name="Chen J."/>
            <person name="Shan C."/>
            <person name="Zhang L."/>
            <person name="Zhou Y."/>
            <person name="Wang L."/>
            <person name="Guo W."/>
            <person name="Bai Y."/>
            <person name="Ruan J."/>
            <person name="Shangguan X."/>
            <person name="Mao Y."/>
            <person name="Jiang J."/>
            <person name="Zhu Y."/>
            <person name="Lei J."/>
            <person name="Kang H."/>
            <person name="Chen S."/>
            <person name="He X."/>
            <person name="Wang R."/>
            <person name="Wang Y."/>
            <person name="Chen J."/>
            <person name="Wang L."/>
            <person name="Yu S."/>
            <person name="Wang B."/>
            <person name="Wei J."/>
            <person name="Song S."/>
            <person name="Lu X."/>
            <person name="Gao Z."/>
            <person name="Gu W."/>
            <person name="Deng X."/>
            <person name="Ma D."/>
            <person name="Wang S."/>
            <person name="Liang W."/>
            <person name="Fang L."/>
            <person name="Cai C."/>
            <person name="Zhu X."/>
            <person name="Zhou B."/>
            <person name="Zhang Y."/>
            <person name="Chen Z."/>
            <person name="Xu S."/>
            <person name="Zhu R."/>
            <person name="Wang S."/>
            <person name="Zhang T."/>
            <person name="Zhao G."/>
        </authorList>
    </citation>
    <scope>NUCLEOTIDE SEQUENCE [LARGE SCALE GENOMIC DNA]</scope>
    <source>
        <strain evidence="2">cv. Xinhai21</strain>
        <tissue evidence="1">Leaf</tissue>
    </source>
</reference>
<organism evidence="1 2">
    <name type="scientific">Gossypium barbadense</name>
    <name type="common">Sea Island cotton</name>
    <name type="synonym">Hibiscus barbadensis</name>
    <dbReference type="NCBI Taxonomy" id="3634"/>
    <lineage>
        <taxon>Eukaryota</taxon>
        <taxon>Viridiplantae</taxon>
        <taxon>Streptophyta</taxon>
        <taxon>Embryophyta</taxon>
        <taxon>Tracheophyta</taxon>
        <taxon>Spermatophyta</taxon>
        <taxon>Magnoliopsida</taxon>
        <taxon>eudicotyledons</taxon>
        <taxon>Gunneridae</taxon>
        <taxon>Pentapetalae</taxon>
        <taxon>rosids</taxon>
        <taxon>malvids</taxon>
        <taxon>Malvales</taxon>
        <taxon>Malvaceae</taxon>
        <taxon>Malvoideae</taxon>
        <taxon>Gossypium</taxon>
    </lineage>
</organism>
<protein>
    <submittedName>
        <fullName evidence="1">Uncharacterized protein</fullName>
    </submittedName>
</protein>
<evidence type="ECO:0000313" key="2">
    <source>
        <dbReference type="Proteomes" id="UP000239757"/>
    </source>
</evidence>